<dbReference type="EMBL" id="BMUU01000002">
    <property type="protein sequence ID" value="GGY21262.1"/>
    <property type="molecule type" value="Genomic_DNA"/>
</dbReference>
<feature type="compositionally biased region" description="Basic residues" evidence="1">
    <location>
        <begin position="526"/>
        <end position="539"/>
    </location>
</feature>
<dbReference type="SUPFAM" id="SSF48452">
    <property type="entry name" value="TPR-like"/>
    <property type="match status" value="2"/>
</dbReference>
<feature type="region of interest" description="Disordered" evidence="1">
    <location>
        <begin position="478"/>
        <end position="539"/>
    </location>
</feature>
<dbReference type="Pfam" id="PF13432">
    <property type="entry name" value="TPR_16"/>
    <property type="match status" value="2"/>
</dbReference>
<keyword evidence="2" id="KW-0472">Membrane</keyword>
<feature type="compositionally biased region" description="Basic and acidic residues" evidence="1">
    <location>
        <begin position="1"/>
        <end position="14"/>
    </location>
</feature>
<gene>
    <name evidence="3" type="ORF">GCM10010326_12590</name>
</gene>
<feature type="compositionally biased region" description="Low complexity" evidence="1">
    <location>
        <begin position="511"/>
        <end position="525"/>
    </location>
</feature>
<evidence type="ECO:0000256" key="2">
    <source>
        <dbReference type="SAM" id="Phobius"/>
    </source>
</evidence>
<dbReference type="Gene3D" id="1.25.40.10">
    <property type="entry name" value="Tetratricopeptide repeat domain"/>
    <property type="match status" value="3"/>
</dbReference>
<evidence type="ECO:0000313" key="4">
    <source>
        <dbReference type="Proteomes" id="UP000600946"/>
    </source>
</evidence>
<dbReference type="PANTHER" id="PTHR12558">
    <property type="entry name" value="CELL DIVISION CYCLE 16,23,27"/>
    <property type="match status" value="1"/>
</dbReference>
<feature type="compositionally biased region" description="Low complexity" evidence="1">
    <location>
        <begin position="15"/>
        <end position="29"/>
    </location>
</feature>
<organism evidence="3 4">
    <name type="scientific">Streptomyces xanthochromogenes</name>
    <dbReference type="NCBI Taxonomy" id="67384"/>
    <lineage>
        <taxon>Bacteria</taxon>
        <taxon>Bacillati</taxon>
        <taxon>Actinomycetota</taxon>
        <taxon>Actinomycetes</taxon>
        <taxon>Kitasatosporales</taxon>
        <taxon>Streptomycetaceae</taxon>
        <taxon>Streptomyces</taxon>
    </lineage>
</organism>
<sequence length="539" mass="56341">MEIAKTEHDADAARRAAWQSTAAAAQRTSPRSGPRRALKRAVLVALAAGVLVGGVLLIMPDGRGPKAPPPAPGPAARALTAVTGGAPASVADVTALITDRAAWVRTHPNDEASWTVLGSAYLERGVRGADSSYYPRAEWALKRSLQVRPKDNLDAETGLAALANARHDYAAARTLAESVRARKADRWTLYPPLIEAYNGLGDPKAAAKAVEQMLELRSGTPALTQAAEVYRQHGWREDALVALDEAVAHATSPVQKAAALVAAGDLAWERGEPDVALAHYEAALHADPGAHTALAGRARAKVALGRKADAQRDYLAAVAVLPRPEYLLELGELYESQGLDGDARTWFDKLRELAARDGSNGVDDALVLGRFEADHGAAHAAVDRLEAEWKAHPSAASEDALGWAMYRAGEPEEGLAHVRKATDSGVRSALFSYHQATIERDLGQSGAARRHLQDALRTNPHFSPVLAPKATEALAALGEPADGGPRDMYGHVAAAPSGSGGGGDGGGGSASSGSSSGQSSSQGSKRPAKPRPAKPSRRG</sequence>
<reference evidence="4" key="1">
    <citation type="journal article" date="2019" name="Int. J. Syst. Evol. Microbiol.">
        <title>The Global Catalogue of Microorganisms (GCM) 10K type strain sequencing project: providing services to taxonomists for standard genome sequencing and annotation.</title>
        <authorList>
            <consortium name="The Broad Institute Genomics Platform"/>
            <consortium name="The Broad Institute Genome Sequencing Center for Infectious Disease"/>
            <person name="Wu L."/>
            <person name="Ma J."/>
        </authorList>
    </citation>
    <scope>NUCLEOTIDE SEQUENCE [LARGE SCALE GENOMIC DNA]</scope>
    <source>
        <strain evidence="4">JCM 4594</strain>
    </source>
</reference>
<feature type="region of interest" description="Disordered" evidence="1">
    <location>
        <begin position="1"/>
        <end position="34"/>
    </location>
</feature>
<dbReference type="PANTHER" id="PTHR12558:SF13">
    <property type="entry name" value="CELL DIVISION CYCLE PROTEIN 27 HOMOLOG"/>
    <property type="match status" value="1"/>
</dbReference>
<keyword evidence="2" id="KW-1133">Transmembrane helix</keyword>
<dbReference type="InterPro" id="IPR011990">
    <property type="entry name" value="TPR-like_helical_dom_sf"/>
</dbReference>
<comment type="caution">
    <text evidence="3">The sequence shown here is derived from an EMBL/GenBank/DDBJ whole genome shotgun (WGS) entry which is preliminary data.</text>
</comment>
<dbReference type="Proteomes" id="UP000600946">
    <property type="component" value="Unassembled WGS sequence"/>
</dbReference>
<evidence type="ECO:0000313" key="3">
    <source>
        <dbReference type="EMBL" id="GGY21262.1"/>
    </source>
</evidence>
<keyword evidence="4" id="KW-1185">Reference proteome</keyword>
<evidence type="ECO:0008006" key="5">
    <source>
        <dbReference type="Google" id="ProtNLM"/>
    </source>
</evidence>
<feature type="compositionally biased region" description="Gly residues" evidence="1">
    <location>
        <begin position="498"/>
        <end position="510"/>
    </location>
</feature>
<accession>A0ABQ2ZRQ8</accession>
<keyword evidence="2" id="KW-0812">Transmembrane</keyword>
<dbReference type="InterPro" id="IPR019734">
    <property type="entry name" value="TPR_rpt"/>
</dbReference>
<evidence type="ECO:0000256" key="1">
    <source>
        <dbReference type="SAM" id="MobiDB-lite"/>
    </source>
</evidence>
<dbReference type="SMART" id="SM00028">
    <property type="entry name" value="TPR"/>
    <property type="match status" value="4"/>
</dbReference>
<feature type="transmembrane region" description="Helical" evidence="2">
    <location>
        <begin position="41"/>
        <end position="59"/>
    </location>
</feature>
<protein>
    <recommendedName>
        <fullName evidence="5">Tetratricopeptide repeat protein</fullName>
    </recommendedName>
</protein>
<proteinExistence type="predicted"/>
<dbReference type="RefSeq" id="WP_190026492.1">
    <property type="nucleotide sequence ID" value="NZ_BMUU01000002.1"/>
</dbReference>
<name>A0ABQ2ZRQ8_9ACTN</name>
<dbReference type="GeneID" id="96289261"/>